<evidence type="ECO:0000256" key="1">
    <source>
        <dbReference type="SAM" id="MobiDB-lite"/>
    </source>
</evidence>
<evidence type="ECO:0000313" key="2">
    <source>
        <dbReference type="EMBL" id="KAL2726389.1"/>
    </source>
</evidence>
<accession>A0ABD2B0K0</accession>
<keyword evidence="4" id="KW-1185">Reference proteome</keyword>
<feature type="region of interest" description="Disordered" evidence="1">
    <location>
        <begin position="50"/>
        <end position="71"/>
    </location>
</feature>
<gene>
    <name evidence="3" type="ORF">V1477_016451</name>
    <name evidence="2" type="ORF">V1477_017730</name>
</gene>
<comment type="caution">
    <text evidence="2">The sequence shown here is derived from an EMBL/GenBank/DDBJ whole genome shotgun (WGS) entry which is preliminary data.</text>
</comment>
<feature type="compositionally biased region" description="Basic residues" evidence="1">
    <location>
        <begin position="55"/>
        <end position="69"/>
    </location>
</feature>
<proteinExistence type="predicted"/>
<evidence type="ECO:0000313" key="4">
    <source>
        <dbReference type="Proteomes" id="UP001607303"/>
    </source>
</evidence>
<dbReference type="Proteomes" id="UP001607303">
    <property type="component" value="Unassembled WGS sequence"/>
</dbReference>
<protein>
    <submittedName>
        <fullName evidence="2">Uncharacterized protein</fullName>
    </submittedName>
</protein>
<reference evidence="2 4" key="1">
    <citation type="journal article" date="2024" name="Ann. Entomol. Soc. Am.">
        <title>Genomic analyses of the southern and eastern yellowjacket wasps (Hymenoptera: Vespidae) reveal evolutionary signatures of social life.</title>
        <authorList>
            <person name="Catto M.A."/>
            <person name="Caine P.B."/>
            <person name="Orr S.E."/>
            <person name="Hunt B.G."/>
            <person name="Goodisman M.A.D."/>
        </authorList>
    </citation>
    <scope>NUCLEOTIDE SEQUENCE [LARGE SCALE GENOMIC DNA]</scope>
    <source>
        <strain evidence="2">232</strain>
        <tissue evidence="2">Head and thorax</tissue>
    </source>
</reference>
<dbReference type="EMBL" id="JAYRBN010000106">
    <property type="protein sequence ID" value="KAL2726389.1"/>
    <property type="molecule type" value="Genomic_DNA"/>
</dbReference>
<dbReference type="AlphaFoldDB" id="A0ABD2B0K0"/>
<dbReference type="EMBL" id="JAYRBN010000096">
    <property type="protein sequence ID" value="KAL2729371.1"/>
    <property type="molecule type" value="Genomic_DNA"/>
</dbReference>
<name>A0ABD2B0K0_VESMC</name>
<evidence type="ECO:0000313" key="3">
    <source>
        <dbReference type="EMBL" id="KAL2729371.1"/>
    </source>
</evidence>
<sequence length="138" mass="15776">MASTEPICVFVSEPPIDLQLHKRREFYSERKTGTLHRNRNQRYKQQIVTREVRRGNPRSKPNSHHRVLPQRRSASVSYPLFPSYEISVTEHDTMSGSPWFPVDSAGVSAAIRYCGYVSRDKTAHLAGILGFPESVHLI</sequence>
<organism evidence="2 4">
    <name type="scientific">Vespula maculifrons</name>
    <name type="common">Eastern yellow jacket</name>
    <name type="synonym">Wasp</name>
    <dbReference type="NCBI Taxonomy" id="7453"/>
    <lineage>
        <taxon>Eukaryota</taxon>
        <taxon>Metazoa</taxon>
        <taxon>Ecdysozoa</taxon>
        <taxon>Arthropoda</taxon>
        <taxon>Hexapoda</taxon>
        <taxon>Insecta</taxon>
        <taxon>Pterygota</taxon>
        <taxon>Neoptera</taxon>
        <taxon>Endopterygota</taxon>
        <taxon>Hymenoptera</taxon>
        <taxon>Apocrita</taxon>
        <taxon>Aculeata</taxon>
        <taxon>Vespoidea</taxon>
        <taxon>Vespidae</taxon>
        <taxon>Vespinae</taxon>
        <taxon>Vespula</taxon>
    </lineage>
</organism>